<protein>
    <submittedName>
        <fullName evidence="7">Arsenic efflux pump protein</fullName>
    </submittedName>
</protein>
<feature type="transmembrane region" description="Helical" evidence="6">
    <location>
        <begin position="443"/>
        <end position="464"/>
    </location>
</feature>
<dbReference type="Pfam" id="PF02040">
    <property type="entry name" value="ArsB"/>
    <property type="match status" value="1"/>
</dbReference>
<dbReference type="GO" id="GO:0008490">
    <property type="term" value="F:arsenite secondary active transmembrane transporter activity"/>
    <property type="evidence" value="ECO:0007669"/>
    <property type="project" value="TreeGrafter"/>
</dbReference>
<feature type="transmembrane region" description="Helical" evidence="6">
    <location>
        <begin position="95"/>
        <end position="120"/>
    </location>
</feature>
<dbReference type="PANTHER" id="PTHR43302:SF5">
    <property type="entry name" value="TRANSPORTER ARSB-RELATED"/>
    <property type="match status" value="1"/>
</dbReference>
<comment type="caution">
    <text evidence="7">The sequence shown here is derived from an EMBL/GenBank/DDBJ whole genome shotgun (WGS) entry which is preliminary data.</text>
</comment>
<feature type="transmembrane region" description="Helical" evidence="6">
    <location>
        <begin position="155"/>
        <end position="172"/>
    </location>
</feature>
<dbReference type="AlphaFoldDB" id="A0A1U7P206"/>
<keyword evidence="5 6" id="KW-0472">Membrane</keyword>
<feature type="transmembrane region" description="Helical" evidence="6">
    <location>
        <begin position="317"/>
        <end position="336"/>
    </location>
</feature>
<dbReference type="PRINTS" id="PR00758">
    <property type="entry name" value="ARSENICPUMP"/>
</dbReference>
<comment type="subcellular location">
    <subcellularLocation>
        <location evidence="1">Cell membrane</location>
        <topology evidence="1">Multi-pass membrane protein</topology>
    </subcellularLocation>
</comment>
<keyword evidence="2" id="KW-1003">Cell membrane</keyword>
<feature type="transmembrane region" description="Helical" evidence="6">
    <location>
        <begin position="132"/>
        <end position="149"/>
    </location>
</feature>
<evidence type="ECO:0000313" key="8">
    <source>
        <dbReference type="Proteomes" id="UP000186607"/>
    </source>
</evidence>
<dbReference type="GO" id="GO:0005886">
    <property type="term" value="C:plasma membrane"/>
    <property type="evidence" value="ECO:0007669"/>
    <property type="project" value="UniProtKB-SubCell"/>
</dbReference>
<gene>
    <name evidence="7" type="ORF">BOO71_0003664</name>
</gene>
<feature type="transmembrane region" description="Helical" evidence="6">
    <location>
        <begin position="177"/>
        <end position="195"/>
    </location>
</feature>
<evidence type="ECO:0000256" key="6">
    <source>
        <dbReference type="SAM" id="Phobius"/>
    </source>
</evidence>
<keyword evidence="4 6" id="KW-1133">Transmembrane helix</keyword>
<dbReference type="NCBIfam" id="NF011980">
    <property type="entry name" value="PRK15445.1"/>
    <property type="match status" value="1"/>
</dbReference>
<accession>A0A1U7P206</accession>
<keyword evidence="8" id="KW-1185">Reference proteome</keyword>
<evidence type="ECO:0000256" key="4">
    <source>
        <dbReference type="ARBA" id="ARBA00022989"/>
    </source>
</evidence>
<feature type="transmembrane region" description="Helical" evidence="6">
    <location>
        <begin position="286"/>
        <end position="305"/>
    </location>
</feature>
<dbReference type="NCBIfam" id="TIGR00935">
    <property type="entry name" value="2a45"/>
    <property type="match status" value="1"/>
</dbReference>
<dbReference type="EMBL" id="MSTI01000040">
    <property type="protein sequence ID" value="OLV19196.1"/>
    <property type="molecule type" value="Genomic_DNA"/>
</dbReference>
<evidence type="ECO:0000256" key="3">
    <source>
        <dbReference type="ARBA" id="ARBA00022692"/>
    </source>
</evidence>
<dbReference type="PANTHER" id="PTHR43302">
    <property type="entry name" value="TRANSPORTER ARSB-RELATED"/>
    <property type="match status" value="1"/>
</dbReference>
<name>A0A1U7P206_9DEIO</name>
<dbReference type="Proteomes" id="UP000186607">
    <property type="component" value="Unassembled WGS sequence"/>
</dbReference>
<evidence type="ECO:0000256" key="2">
    <source>
        <dbReference type="ARBA" id="ARBA00022475"/>
    </source>
</evidence>
<organism evidence="7 8">
    <name type="scientific">Deinococcus marmoris</name>
    <dbReference type="NCBI Taxonomy" id="249408"/>
    <lineage>
        <taxon>Bacteria</taxon>
        <taxon>Thermotogati</taxon>
        <taxon>Deinococcota</taxon>
        <taxon>Deinococci</taxon>
        <taxon>Deinococcales</taxon>
        <taxon>Deinococcaceae</taxon>
        <taxon>Deinococcus</taxon>
    </lineage>
</organism>
<feature type="transmembrane region" description="Helical" evidence="6">
    <location>
        <begin position="412"/>
        <end position="431"/>
    </location>
</feature>
<dbReference type="CDD" id="cd01118">
    <property type="entry name" value="ArsB_permease"/>
    <property type="match status" value="1"/>
</dbReference>
<dbReference type="GO" id="GO:0042960">
    <property type="term" value="F:antimonite secondary active transmembrane transporter activity"/>
    <property type="evidence" value="ECO:0007669"/>
    <property type="project" value="TreeGrafter"/>
</dbReference>
<proteinExistence type="predicted"/>
<dbReference type="STRING" id="249408.BOO71_0003664"/>
<evidence type="ECO:0000256" key="5">
    <source>
        <dbReference type="ARBA" id="ARBA00023136"/>
    </source>
</evidence>
<sequence>MLRPQVRFDPTLWLCACGLFFGGEYRLAQAKAPLRQVRAAVILPLGVFALTLYLVVFRPRGLSVAVGALVGAALGLALGLVGWDDVRAVWNDTWNATLTLVALIVLSLLLDAAGLFRFLALHLARRAGGHSGRLFALLVVFGALLAALFANDGAVLILTPIALSLCSVLGFSRAASLGVLFAVGFVADAASLPLITSNLTNIISADLFRLPFARYAAVMGPVNLVGVAVSLGVLWLMFRHSWPARYDLAALPPPGSALLAPRTCWAGAGLMAALLAGFFLAPGLGMPVSAVALLAAAIVLGISALERRVALGPVLRGAPWDVVLFSLGMYLVVYGVKNAGLTVWLAGLLETFAAHGAAATVFGTGGVIAALSAITNNLPAVLIGTLSIQEVGGVPPVLREMMVYANIVAADIGPKLTPIGSLATLLWLGLLRQKGIEVPWGEYLRLGLIATPPVLIAALLALWWRLGG</sequence>
<feature type="transmembrane region" description="Helical" evidence="6">
    <location>
        <begin position="64"/>
        <end position="83"/>
    </location>
</feature>
<evidence type="ECO:0000256" key="1">
    <source>
        <dbReference type="ARBA" id="ARBA00004651"/>
    </source>
</evidence>
<dbReference type="InterPro" id="IPR000802">
    <property type="entry name" value="Arsenical_pump_ArsB"/>
</dbReference>
<keyword evidence="3 6" id="KW-0812">Transmembrane</keyword>
<feature type="transmembrane region" description="Helical" evidence="6">
    <location>
        <begin position="215"/>
        <end position="238"/>
    </location>
</feature>
<reference evidence="7 8" key="1">
    <citation type="submission" date="2017-01" db="EMBL/GenBank/DDBJ databases">
        <title>Genome Analysis of Deinococcus marmoris KOPRI26562.</title>
        <authorList>
            <person name="Kim J.H."/>
            <person name="Oh H.-M."/>
        </authorList>
    </citation>
    <scope>NUCLEOTIDE SEQUENCE [LARGE SCALE GENOMIC DNA]</scope>
    <source>
        <strain evidence="7 8">KOPRI26562</strain>
    </source>
</reference>
<feature type="transmembrane region" description="Helical" evidence="6">
    <location>
        <begin position="40"/>
        <end position="57"/>
    </location>
</feature>
<evidence type="ECO:0000313" key="7">
    <source>
        <dbReference type="EMBL" id="OLV19196.1"/>
    </source>
</evidence>